<dbReference type="InterPro" id="IPR052901">
    <property type="entry name" value="Bact_TGase-like"/>
</dbReference>
<dbReference type="KEGG" id="cbar:PATL70BA_2832"/>
<dbReference type="OrthoDB" id="9804872at2"/>
<feature type="transmembrane region" description="Helical" evidence="1">
    <location>
        <begin position="188"/>
        <end position="206"/>
    </location>
</feature>
<keyword evidence="1" id="KW-1133">Transmembrane helix</keyword>
<organism evidence="3 4">
    <name type="scientific">Petrocella atlantisensis</name>
    <dbReference type="NCBI Taxonomy" id="2173034"/>
    <lineage>
        <taxon>Bacteria</taxon>
        <taxon>Bacillati</taxon>
        <taxon>Bacillota</taxon>
        <taxon>Clostridia</taxon>
        <taxon>Lachnospirales</taxon>
        <taxon>Vallitaleaceae</taxon>
        <taxon>Petrocella</taxon>
    </lineage>
</organism>
<dbReference type="EMBL" id="LR130778">
    <property type="protein sequence ID" value="VDN48738.1"/>
    <property type="molecule type" value="Genomic_DNA"/>
</dbReference>
<feature type="transmembrane region" description="Helical" evidence="1">
    <location>
        <begin position="581"/>
        <end position="602"/>
    </location>
</feature>
<dbReference type="PANTHER" id="PTHR42736:SF1">
    <property type="entry name" value="PROTEIN-GLUTAMINE GAMMA-GLUTAMYLTRANSFERASE"/>
    <property type="match status" value="1"/>
</dbReference>
<accession>A0A3P7PII5</accession>
<feature type="domain" description="Transglutaminase-like" evidence="2">
    <location>
        <begin position="461"/>
        <end position="548"/>
    </location>
</feature>
<dbReference type="InterPro" id="IPR038765">
    <property type="entry name" value="Papain-like_cys_pep_sf"/>
</dbReference>
<evidence type="ECO:0000313" key="3">
    <source>
        <dbReference type="EMBL" id="VDN48738.1"/>
    </source>
</evidence>
<feature type="transmembrane region" description="Helical" evidence="1">
    <location>
        <begin position="157"/>
        <end position="176"/>
    </location>
</feature>
<keyword evidence="4" id="KW-1185">Reference proteome</keyword>
<dbReference type="SUPFAM" id="SSF54001">
    <property type="entry name" value="Cysteine proteinases"/>
    <property type="match status" value="1"/>
</dbReference>
<dbReference type="PANTHER" id="PTHR42736">
    <property type="entry name" value="PROTEIN-GLUTAMINE GAMMA-GLUTAMYLTRANSFERASE"/>
    <property type="match status" value="1"/>
</dbReference>
<name>A0A3P7PII5_9FIRM</name>
<protein>
    <recommendedName>
        <fullName evidence="2">Transglutaminase-like domain-containing protein</fullName>
    </recommendedName>
</protein>
<gene>
    <name evidence="3" type="ORF">PATL70BA_2832</name>
</gene>
<feature type="transmembrane region" description="Helical" evidence="1">
    <location>
        <begin position="48"/>
        <end position="68"/>
    </location>
</feature>
<dbReference type="Pfam" id="PF01841">
    <property type="entry name" value="Transglut_core"/>
    <property type="match status" value="1"/>
</dbReference>
<dbReference type="Gene3D" id="3.10.620.30">
    <property type="match status" value="1"/>
</dbReference>
<dbReference type="SMART" id="SM00460">
    <property type="entry name" value="TGc"/>
    <property type="match status" value="1"/>
</dbReference>
<keyword evidence="1" id="KW-0812">Transmembrane</keyword>
<keyword evidence="1" id="KW-0472">Membrane</keyword>
<sequence length="716" mass="83501">MFAVFVIGFAILAILSGTFSYVLNIFELFLISGLSFLVYYFILGKRKVLIWSILVSILVITVTSYYLYKKELLESTGIQIANFVKPYYYSMRIQGFYIGRFHQQILILGIGIFLYRVIVAFYRSKKLVVIPPVFGALVIIGAYIAGLFSSIRDRQAFFLFVMATFIYYFEIYYVRLKDSEGYKRRYSFYRLSIVMATLVILLSLVVNNTYRNPFEKSDAKVSTSGMNGESTIDDIDSDQLEMIYNVTDEYKIASSFEHEGIELFKAKTEKLKYYKSQTFNHYVDGVWTNTKNEPIHQDEWPTEPILSSDQVFNEALFFKEEVEVIYQNIYTDSIVTGPYTKDIVLSDLTIPIRVYEDGMFKADEMVGQDYQYTLSIALPKYRTTALTQYLSGLEKDDTDLTSYLLLPDGFDKLKDLTDEITKDLSTDMNKAIAIEEYLKSEYTYNENPEYQQEGDMINEFLFEKQEGFCQQFATSMTLMLRSQGIPSRFVTGFVIGSSQFEIDDIPEEVLYNGRRVIDPYKHVYDSNAHAWVEIYVPNFGWIQFEPTPGQDAVQFSDPIQLNDNIQVQKPSTMDTIIHNDYFGIAIVFIVFAGLVLLLIAFIKRGKRLRRNVKRRLMVDYKLLWIYLKAIQLEKEKHETLREYALRLNKGLINSKTKFDAYINTLEKAFYNDEDPSIEEVEALEDYLADIKHIVKRQMLPIHFYRLRFIEIVLLHK</sequence>
<dbReference type="AlphaFoldDB" id="A0A3P7PII5"/>
<dbReference type="Proteomes" id="UP000279029">
    <property type="component" value="Chromosome"/>
</dbReference>
<evidence type="ECO:0000256" key="1">
    <source>
        <dbReference type="SAM" id="Phobius"/>
    </source>
</evidence>
<feature type="transmembrane region" description="Helical" evidence="1">
    <location>
        <begin position="26"/>
        <end position="43"/>
    </location>
</feature>
<dbReference type="InterPro" id="IPR002931">
    <property type="entry name" value="Transglutaminase-like"/>
</dbReference>
<feature type="transmembrane region" description="Helical" evidence="1">
    <location>
        <begin position="101"/>
        <end position="122"/>
    </location>
</feature>
<reference evidence="3 4" key="1">
    <citation type="submission" date="2018-09" db="EMBL/GenBank/DDBJ databases">
        <authorList>
            <person name="Postec A."/>
        </authorList>
    </citation>
    <scope>NUCLEOTIDE SEQUENCE [LARGE SCALE GENOMIC DNA]</scope>
    <source>
        <strain evidence="3">70B-A</strain>
    </source>
</reference>
<feature type="transmembrane region" description="Helical" evidence="1">
    <location>
        <begin position="129"/>
        <end position="151"/>
    </location>
</feature>
<evidence type="ECO:0000313" key="4">
    <source>
        <dbReference type="Proteomes" id="UP000279029"/>
    </source>
</evidence>
<proteinExistence type="predicted"/>
<dbReference type="RefSeq" id="WP_125137826.1">
    <property type="nucleotide sequence ID" value="NZ_LR130778.1"/>
</dbReference>
<evidence type="ECO:0000259" key="2">
    <source>
        <dbReference type="SMART" id="SM00460"/>
    </source>
</evidence>